<keyword evidence="3" id="KW-0805">Transcription regulation</keyword>
<keyword evidence="9" id="KW-1185">Reference proteome</keyword>
<dbReference type="Gene3D" id="3.40.50.1360">
    <property type="match status" value="1"/>
</dbReference>
<dbReference type="InterPro" id="IPR014036">
    <property type="entry name" value="DeoR-like_C"/>
</dbReference>
<evidence type="ECO:0000256" key="6">
    <source>
        <dbReference type="ARBA" id="ARBA00024937"/>
    </source>
</evidence>
<dbReference type="InterPro" id="IPR037171">
    <property type="entry name" value="NagB/RpiA_transferase-like"/>
</dbReference>
<comment type="function">
    <text evidence="6">Repressor of the lactose catabolism operon. Galactose-6-phosphate is the inducer.</text>
</comment>
<dbReference type="SMART" id="SM01134">
    <property type="entry name" value="DeoRC"/>
    <property type="match status" value="1"/>
</dbReference>
<dbReference type="Pfam" id="PF00455">
    <property type="entry name" value="DeoRC"/>
    <property type="match status" value="1"/>
</dbReference>
<evidence type="ECO:0000313" key="8">
    <source>
        <dbReference type="EMBL" id="GAA3752776.1"/>
    </source>
</evidence>
<dbReference type="PANTHER" id="PTHR30363">
    <property type="entry name" value="HTH-TYPE TRANSCRIPTIONAL REGULATOR SRLR-RELATED"/>
    <property type="match status" value="1"/>
</dbReference>
<accession>A0ABP7G1R8</accession>
<sequence length="261" mass="27247">MYATERREIIEQQLTDDGRVGVHELARRFEVTTETIRRDLDALERLGALRRVHGGAVTLHTRSVAERSVTERIHHRAGAKAAIARRALGVLAGSFQGSVFLDAGTTTAAVADLLPARLDEIHGHADVVTHSLSLAPALATAGGITLTVIGGRVRTVTAAAVGAGTVRAIEQLRPDIAFIGTNGVTAGFGLSTPDPEEAAVKRAIVRSARRIVTVADASKFGEESLVTFAALSEIDVLVTDAAPGAELAAALSEAGVQVWSA</sequence>
<comment type="caution">
    <text evidence="8">The sequence shown here is derived from an EMBL/GenBank/DDBJ whole genome shotgun (WGS) entry which is preliminary data.</text>
</comment>
<dbReference type="SUPFAM" id="SSF46785">
    <property type="entry name" value="Winged helix' DNA-binding domain"/>
    <property type="match status" value="1"/>
</dbReference>
<gene>
    <name evidence="8" type="ORF">GCM10022240_02270</name>
</gene>
<dbReference type="PRINTS" id="PR00037">
    <property type="entry name" value="HTHLACR"/>
</dbReference>
<dbReference type="InterPro" id="IPR001034">
    <property type="entry name" value="DeoR_HTH"/>
</dbReference>
<dbReference type="InterPro" id="IPR036388">
    <property type="entry name" value="WH-like_DNA-bd_sf"/>
</dbReference>
<evidence type="ECO:0000256" key="5">
    <source>
        <dbReference type="ARBA" id="ARBA00023163"/>
    </source>
</evidence>
<dbReference type="Gene3D" id="1.10.10.10">
    <property type="entry name" value="Winged helix-like DNA-binding domain superfamily/Winged helix DNA-binding domain"/>
    <property type="match status" value="1"/>
</dbReference>
<dbReference type="InterPro" id="IPR036390">
    <property type="entry name" value="WH_DNA-bd_sf"/>
</dbReference>
<dbReference type="EMBL" id="BAABAF010000001">
    <property type="protein sequence ID" value="GAA3752776.1"/>
    <property type="molecule type" value="Genomic_DNA"/>
</dbReference>
<dbReference type="RefSeq" id="WP_344779661.1">
    <property type="nucleotide sequence ID" value="NZ_BAABAF010000001.1"/>
</dbReference>
<dbReference type="PROSITE" id="PS51000">
    <property type="entry name" value="HTH_DEOR_2"/>
    <property type="match status" value="1"/>
</dbReference>
<dbReference type="SMART" id="SM00420">
    <property type="entry name" value="HTH_DEOR"/>
    <property type="match status" value="1"/>
</dbReference>
<dbReference type="GO" id="GO:0003677">
    <property type="term" value="F:DNA binding"/>
    <property type="evidence" value="ECO:0007669"/>
    <property type="project" value="UniProtKB-KW"/>
</dbReference>
<dbReference type="Proteomes" id="UP001500540">
    <property type="component" value="Unassembled WGS sequence"/>
</dbReference>
<evidence type="ECO:0000256" key="1">
    <source>
        <dbReference type="ARBA" id="ARBA00021390"/>
    </source>
</evidence>
<organism evidence="8 9">
    <name type="scientific">Microbacterium kribbense</name>
    <dbReference type="NCBI Taxonomy" id="433645"/>
    <lineage>
        <taxon>Bacteria</taxon>
        <taxon>Bacillati</taxon>
        <taxon>Actinomycetota</taxon>
        <taxon>Actinomycetes</taxon>
        <taxon>Micrococcales</taxon>
        <taxon>Microbacteriaceae</taxon>
        <taxon>Microbacterium</taxon>
    </lineage>
</organism>
<keyword evidence="5" id="KW-0804">Transcription</keyword>
<evidence type="ECO:0000256" key="4">
    <source>
        <dbReference type="ARBA" id="ARBA00023125"/>
    </source>
</evidence>
<name>A0ABP7G1R8_9MICO</name>
<evidence type="ECO:0000259" key="7">
    <source>
        <dbReference type="PROSITE" id="PS51000"/>
    </source>
</evidence>
<proteinExistence type="predicted"/>
<dbReference type="InterPro" id="IPR050313">
    <property type="entry name" value="Carb_Metab_HTH_regulators"/>
</dbReference>
<reference evidence="9" key="1">
    <citation type="journal article" date="2019" name="Int. J. Syst. Evol. Microbiol.">
        <title>The Global Catalogue of Microorganisms (GCM) 10K type strain sequencing project: providing services to taxonomists for standard genome sequencing and annotation.</title>
        <authorList>
            <consortium name="The Broad Institute Genomics Platform"/>
            <consortium name="The Broad Institute Genome Sequencing Center for Infectious Disease"/>
            <person name="Wu L."/>
            <person name="Ma J."/>
        </authorList>
    </citation>
    <scope>NUCLEOTIDE SEQUENCE [LARGE SCALE GENOMIC DNA]</scope>
    <source>
        <strain evidence="9">JCM 16950</strain>
    </source>
</reference>
<evidence type="ECO:0000313" key="9">
    <source>
        <dbReference type="Proteomes" id="UP001500540"/>
    </source>
</evidence>
<dbReference type="SUPFAM" id="SSF100950">
    <property type="entry name" value="NagB/RpiA/CoA transferase-like"/>
    <property type="match status" value="1"/>
</dbReference>
<evidence type="ECO:0000256" key="3">
    <source>
        <dbReference type="ARBA" id="ARBA00023015"/>
    </source>
</evidence>
<keyword evidence="4 8" id="KW-0238">DNA-binding</keyword>
<dbReference type="PANTHER" id="PTHR30363:SF4">
    <property type="entry name" value="GLYCEROL-3-PHOSPHATE REGULON REPRESSOR"/>
    <property type="match status" value="1"/>
</dbReference>
<keyword evidence="2" id="KW-0678">Repressor</keyword>
<dbReference type="PROSITE" id="PS00894">
    <property type="entry name" value="HTH_DEOR_1"/>
    <property type="match status" value="1"/>
</dbReference>
<feature type="domain" description="HTH deoR-type" evidence="7">
    <location>
        <begin position="3"/>
        <end position="58"/>
    </location>
</feature>
<dbReference type="InterPro" id="IPR018356">
    <property type="entry name" value="Tscrpt_reg_HTH_DeoR_CS"/>
</dbReference>
<evidence type="ECO:0000256" key="2">
    <source>
        <dbReference type="ARBA" id="ARBA00022491"/>
    </source>
</evidence>
<protein>
    <recommendedName>
        <fullName evidence="1">Lactose phosphotransferase system repressor</fullName>
    </recommendedName>
</protein>
<dbReference type="Pfam" id="PF08220">
    <property type="entry name" value="HTH_DeoR"/>
    <property type="match status" value="1"/>
</dbReference>